<dbReference type="RefSeq" id="WP_204500456.1">
    <property type="nucleotide sequence ID" value="NZ_JACJKJ010000009.1"/>
</dbReference>
<sequence>MTKEDICRIVGVTVDKLENGDEIITLSGDNVDSLPDGLNIYGLRLVNCQSLKSLPDDLYVHYLHIQDCPNLKCLPVNLIVQHLYLINSDIETIPKKSLCWASLVLVNCPNIKTIPQSCIGYAQMLYIENCPNIVELPDIKYVHGQLELYSTNIKSLPKNLQIGDELCLVNSCIEEIPDGVRIGGDIYLYGNKVMKKLPDNLIVNGNLTISDTLIEKLPENLIVKGDLDIRETLIKELPQNLIVGGNIKGNDYLSDFSQVRKDVPLDISERIWKDTDYIKIDGELYRKMEEKEDYIKIMNSFLDIYRLQFMSDEIHEDSIFYAVRDKDNPYSYHITNTLE</sequence>
<organism evidence="1 2">
    <name type="scientific">Bacteroides caecicola</name>
    <dbReference type="NCBI Taxonomy" id="1462569"/>
    <lineage>
        <taxon>Bacteria</taxon>
        <taxon>Pseudomonadati</taxon>
        <taxon>Bacteroidota</taxon>
        <taxon>Bacteroidia</taxon>
        <taxon>Bacteroidales</taxon>
        <taxon>Bacteroidaceae</taxon>
        <taxon>Bacteroides</taxon>
    </lineage>
</organism>
<evidence type="ECO:0000313" key="1">
    <source>
        <dbReference type="EMBL" id="MBM6806632.1"/>
    </source>
</evidence>
<name>A0ABS2F8Q6_9BACE</name>
<dbReference type="InterPro" id="IPR032675">
    <property type="entry name" value="LRR_dom_sf"/>
</dbReference>
<comment type="caution">
    <text evidence="1">The sequence shown here is derived from an EMBL/GenBank/DDBJ whole genome shotgun (WGS) entry which is preliminary data.</text>
</comment>
<evidence type="ECO:0008006" key="3">
    <source>
        <dbReference type="Google" id="ProtNLM"/>
    </source>
</evidence>
<keyword evidence="2" id="KW-1185">Reference proteome</keyword>
<protein>
    <recommendedName>
        <fullName evidence="3">Leucine-rich repeat domain-containing protein</fullName>
    </recommendedName>
</protein>
<evidence type="ECO:0000313" key="2">
    <source>
        <dbReference type="Proteomes" id="UP000782117"/>
    </source>
</evidence>
<gene>
    <name evidence="1" type="ORF">H6A24_09005</name>
</gene>
<proteinExistence type="predicted"/>
<dbReference type="Proteomes" id="UP000782117">
    <property type="component" value="Unassembled WGS sequence"/>
</dbReference>
<reference evidence="1 2" key="1">
    <citation type="journal article" date="2021" name="Sci. Rep.">
        <title>The distribution of antibiotic resistance genes in chicken gut microbiota commensals.</title>
        <authorList>
            <person name="Juricova H."/>
            <person name="Matiasovicova J."/>
            <person name="Kubasova T."/>
            <person name="Cejkova D."/>
            <person name="Rychlik I."/>
        </authorList>
    </citation>
    <scope>NUCLEOTIDE SEQUENCE [LARGE SCALE GENOMIC DNA]</scope>
    <source>
        <strain evidence="1 2">An768</strain>
    </source>
</reference>
<accession>A0ABS2F8Q6</accession>
<dbReference type="Gene3D" id="3.80.10.10">
    <property type="entry name" value="Ribonuclease Inhibitor"/>
    <property type="match status" value="1"/>
</dbReference>
<dbReference type="EMBL" id="JACJKJ010000009">
    <property type="protein sequence ID" value="MBM6806632.1"/>
    <property type="molecule type" value="Genomic_DNA"/>
</dbReference>